<dbReference type="Proteomes" id="UP000499080">
    <property type="component" value="Unassembled WGS sequence"/>
</dbReference>
<comment type="caution">
    <text evidence="1">The sequence shown here is derived from an EMBL/GenBank/DDBJ whole genome shotgun (WGS) entry which is preliminary data.</text>
</comment>
<keyword evidence="2" id="KW-1185">Reference proteome</keyword>
<evidence type="ECO:0000313" key="1">
    <source>
        <dbReference type="EMBL" id="GBO43639.1"/>
    </source>
</evidence>
<dbReference type="EMBL" id="BGPR01070136">
    <property type="protein sequence ID" value="GBO43639.1"/>
    <property type="molecule type" value="Genomic_DNA"/>
</dbReference>
<name>A0A4Y2X250_ARAVE</name>
<reference evidence="1 2" key="1">
    <citation type="journal article" date="2019" name="Sci. Rep.">
        <title>Orb-weaving spider Araneus ventricosus genome elucidates the spidroin gene catalogue.</title>
        <authorList>
            <person name="Kono N."/>
            <person name="Nakamura H."/>
            <person name="Ohtoshi R."/>
            <person name="Moran D.A.P."/>
            <person name="Shinohara A."/>
            <person name="Yoshida Y."/>
            <person name="Fujiwara M."/>
            <person name="Mori M."/>
            <person name="Tomita M."/>
            <person name="Arakawa K."/>
        </authorList>
    </citation>
    <scope>NUCLEOTIDE SEQUENCE [LARGE SCALE GENOMIC DNA]</scope>
</reference>
<protein>
    <submittedName>
        <fullName evidence="1">Uncharacterized protein</fullName>
    </submittedName>
</protein>
<gene>
    <name evidence="1" type="ORF">AVEN_224792_1</name>
</gene>
<evidence type="ECO:0000313" key="2">
    <source>
        <dbReference type="Proteomes" id="UP000499080"/>
    </source>
</evidence>
<organism evidence="1 2">
    <name type="scientific">Araneus ventricosus</name>
    <name type="common">Orbweaver spider</name>
    <name type="synonym">Epeira ventricosa</name>
    <dbReference type="NCBI Taxonomy" id="182803"/>
    <lineage>
        <taxon>Eukaryota</taxon>
        <taxon>Metazoa</taxon>
        <taxon>Ecdysozoa</taxon>
        <taxon>Arthropoda</taxon>
        <taxon>Chelicerata</taxon>
        <taxon>Arachnida</taxon>
        <taxon>Araneae</taxon>
        <taxon>Araneomorphae</taxon>
        <taxon>Entelegynae</taxon>
        <taxon>Araneoidea</taxon>
        <taxon>Araneidae</taxon>
        <taxon>Araneus</taxon>
    </lineage>
</organism>
<dbReference type="AlphaFoldDB" id="A0A4Y2X250"/>
<accession>A0A4Y2X250</accession>
<proteinExistence type="predicted"/>
<sequence>MPVGPEHKEGIYEGSLLLLPEVDMQYKREEECDNYETIVINFRYMHHEKGFKAVGMQCNTSSDRAPLIRHEFVLDRPFTVSIYYKTEKVLKVRVENLEDCEKNKNK</sequence>